<keyword evidence="4 7" id="KW-0812">Transmembrane</keyword>
<dbReference type="GO" id="GO:0008381">
    <property type="term" value="F:mechanosensitive monoatomic ion channel activity"/>
    <property type="evidence" value="ECO:0007669"/>
    <property type="project" value="UniProtKB-ARBA"/>
</dbReference>
<comment type="similarity">
    <text evidence="2">Belongs to the MscS (TC 1.A.23) family.</text>
</comment>
<keyword evidence="6 7" id="KW-0472">Membrane</keyword>
<dbReference type="Gene3D" id="3.30.70.100">
    <property type="match status" value="1"/>
</dbReference>
<dbReference type="SUPFAM" id="SSF82689">
    <property type="entry name" value="Mechanosensitive channel protein MscS (YggB), C-terminal domain"/>
    <property type="match status" value="1"/>
</dbReference>
<evidence type="ECO:0000259" key="8">
    <source>
        <dbReference type="Pfam" id="PF00924"/>
    </source>
</evidence>
<comment type="caution">
    <text evidence="11">The sequence shown here is derived from an EMBL/GenBank/DDBJ whole genome shotgun (WGS) entry which is preliminary data.</text>
</comment>
<dbReference type="InterPro" id="IPR010920">
    <property type="entry name" value="LSM_dom_sf"/>
</dbReference>
<dbReference type="Gene3D" id="1.10.287.1260">
    <property type="match status" value="1"/>
</dbReference>
<evidence type="ECO:0000256" key="5">
    <source>
        <dbReference type="ARBA" id="ARBA00022989"/>
    </source>
</evidence>
<evidence type="ECO:0000259" key="10">
    <source>
        <dbReference type="Pfam" id="PF21088"/>
    </source>
</evidence>
<dbReference type="PANTHER" id="PTHR43634">
    <property type="entry name" value="OW CONDUCTANCE MECHANOSENSITIVE CHANNEL"/>
    <property type="match status" value="1"/>
</dbReference>
<feature type="domain" description="Mechanosensitive ion channel MscS C-terminal" evidence="9">
    <location>
        <begin position="266"/>
        <end position="348"/>
    </location>
</feature>
<dbReference type="AlphaFoldDB" id="A0AA37T9D6"/>
<evidence type="ECO:0000256" key="7">
    <source>
        <dbReference type="SAM" id="Phobius"/>
    </source>
</evidence>
<feature type="domain" description="Mechanosensitive ion channel MscS" evidence="8">
    <location>
        <begin position="188"/>
        <end position="257"/>
    </location>
</feature>
<evidence type="ECO:0000256" key="2">
    <source>
        <dbReference type="ARBA" id="ARBA00008017"/>
    </source>
</evidence>
<dbReference type="GO" id="GO:0005886">
    <property type="term" value="C:plasma membrane"/>
    <property type="evidence" value="ECO:0007669"/>
    <property type="project" value="UniProtKB-SubCell"/>
</dbReference>
<dbReference type="InterPro" id="IPR011014">
    <property type="entry name" value="MscS_channel_TM-2"/>
</dbReference>
<dbReference type="Gene3D" id="2.30.30.60">
    <property type="match status" value="1"/>
</dbReference>
<dbReference type="Pfam" id="PF00924">
    <property type="entry name" value="MS_channel_2nd"/>
    <property type="match status" value="1"/>
</dbReference>
<dbReference type="InterPro" id="IPR011066">
    <property type="entry name" value="MscS_channel_C_sf"/>
</dbReference>
<keyword evidence="5 7" id="KW-1133">Transmembrane helix</keyword>
<name>A0AA37T9D6_9GAMM</name>
<feature type="transmembrane region" description="Helical" evidence="7">
    <location>
        <begin position="166"/>
        <end position="186"/>
    </location>
</feature>
<proteinExistence type="inferred from homology"/>
<evidence type="ECO:0000256" key="6">
    <source>
        <dbReference type="ARBA" id="ARBA00023136"/>
    </source>
</evidence>
<accession>A0AA37T9D6</accession>
<dbReference type="InterPro" id="IPR045042">
    <property type="entry name" value="YnaI-like"/>
</dbReference>
<feature type="transmembrane region" description="Helical" evidence="7">
    <location>
        <begin position="23"/>
        <end position="45"/>
    </location>
</feature>
<dbReference type="Pfam" id="PF21088">
    <property type="entry name" value="MS_channel_1st"/>
    <property type="match status" value="1"/>
</dbReference>
<feature type="transmembrane region" description="Helical" evidence="7">
    <location>
        <begin position="101"/>
        <end position="119"/>
    </location>
</feature>
<comment type="subcellular location">
    <subcellularLocation>
        <location evidence="1">Cell membrane</location>
        <topology evidence="1">Multi-pass membrane protein</topology>
    </subcellularLocation>
</comment>
<evidence type="ECO:0000313" key="11">
    <source>
        <dbReference type="EMBL" id="GLS27283.1"/>
    </source>
</evidence>
<dbReference type="InterPro" id="IPR023408">
    <property type="entry name" value="MscS_beta-dom_sf"/>
</dbReference>
<dbReference type="SUPFAM" id="SSF50182">
    <property type="entry name" value="Sm-like ribonucleoproteins"/>
    <property type="match status" value="1"/>
</dbReference>
<dbReference type="EMBL" id="BSPD01000073">
    <property type="protein sequence ID" value="GLS27283.1"/>
    <property type="molecule type" value="Genomic_DNA"/>
</dbReference>
<sequence>MQETAVNEYAAELSTVFPQFDQWMIETFIITLMTFSLALVVKIALKRVLQKAESTKVIWDDVLILAIKQPLNIGILLVGLTLATEPYSRVSDSVFLDAAPLIRELGVVLLLSWFLVRLVKQVEFRLVYEARGDQRVDKTSAMAIGRLLRISVIVSSALIVLQSLGYSVSGVLAFGGIGGIAVGFAAKDLLANFFGGLMIYLDRPFKVGDWIRSPDKEIEGVVEDIGWRQTRIRTFEKRPLYVPNATFTQISVENPSRMTNRRIYETIGVRYDDASVVGEVITSVHSMLESHQDIDHNEVIIVNFNEFAESSLNFFVYAYTKTTDWVTYHKVKQDVLLSVLNIIAAHGAQCAFPTRSVHLESAPILERQTEKLNRSE</sequence>
<dbReference type="SUPFAM" id="SSF82861">
    <property type="entry name" value="Mechanosensitive channel protein MscS (YggB), transmembrane region"/>
    <property type="match status" value="1"/>
</dbReference>
<dbReference type="Proteomes" id="UP001156870">
    <property type="component" value="Unassembled WGS sequence"/>
</dbReference>
<keyword evidence="3" id="KW-1003">Cell membrane</keyword>
<dbReference type="InterPro" id="IPR049142">
    <property type="entry name" value="MS_channel_1st"/>
</dbReference>
<organism evidence="11 12">
    <name type="scientific">Marinibactrum halimedae</name>
    <dbReference type="NCBI Taxonomy" id="1444977"/>
    <lineage>
        <taxon>Bacteria</taxon>
        <taxon>Pseudomonadati</taxon>
        <taxon>Pseudomonadota</taxon>
        <taxon>Gammaproteobacteria</taxon>
        <taxon>Cellvibrionales</taxon>
        <taxon>Cellvibrionaceae</taxon>
        <taxon>Marinibactrum</taxon>
    </lineage>
</organism>
<feature type="domain" description="Mechanosensitive ion channel transmembrane helices 2/3" evidence="10">
    <location>
        <begin position="147"/>
        <end position="187"/>
    </location>
</feature>
<dbReference type="InterPro" id="IPR006685">
    <property type="entry name" value="MscS_channel_2nd"/>
</dbReference>
<evidence type="ECO:0000259" key="9">
    <source>
        <dbReference type="Pfam" id="PF21082"/>
    </source>
</evidence>
<keyword evidence="12" id="KW-1185">Reference proteome</keyword>
<feature type="transmembrane region" description="Helical" evidence="7">
    <location>
        <begin position="57"/>
        <end position="81"/>
    </location>
</feature>
<gene>
    <name evidence="11" type="ORF">GCM10007877_30020</name>
</gene>
<protein>
    <submittedName>
        <fullName evidence="11">Mechanosensitive ion channel protein MscS</fullName>
    </submittedName>
</protein>
<reference evidence="11 12" key="1">
    <citation type="journal article" date="2014" name="Int. J. Syst. Evol. Microbiol.">
        <title>Complete genome sequence of Corynebacterium casei LMG S-19264T (=DSM 44701T), isolated from a smear-ripened cheese.</title>
        <authorList>
            <consortium name="US DOE Joint Genome Institute (JGI-PGF)"/>
            <person name="Walter F."/>
            <person name="Albersmeier A."/>
            <person name="Kalinowski J."/>
            <person name="Ruckert C."/>
        </authorList>
    </citation>
    <scope>NUCLEOTIDE SEQUENCE [LARGE SCALE GENOMIC DNA]</scope>
    <source>
        <strain evidence="11 12">NBRC 110095</strain>
    </source>
</reference>
<evidence type="ECO:0000256" key="4">
    <source>
        <dbReference type="ARBA" id="ARBA00022692"/>
    </source>
</evidence>
<dbReference type="Pfam" id="PF21082">
    <property type="entry name" value="MS_channel_3rd"/>
    <property type="match status" value="1"/>
</dbReference>
<dbReference type="PANTHER" id="PTHR43634:SF2">
    <property type="entry name" value="LOW CONDUCTANCE MECHANOSENSITIVE CHANNEL YNAI"/>
    <property type="match status" value="1"/>
</dbReference>
<evidence type="ECO:0000256" key="1">
    <source>
        <dbReference type="ARBA" id="ARBA00004651"/>
    </source>
</evidence>
<dbReference type="InterPro" id="IPR049278">
    <property type="entry name" value="MS_channel_C"/>
</dbReference>
<evidence type="ECO:0000256" key="3">
    <source>
        <dbReference type="ARBA" id="ARBA00022475"/>
    </source>
</evidence>
<evidence type="ECO:0000313" key="12">
    <source>
        <dbReference type="Proteomes" id="UP001156870"/>
    </source>
</evidence>